<comment type="caution">
    <text evidence="3">The sequence shown here is derived from an EMBL/GenBank/DDBJ whole genome shotgun (WGS) entry which is preliminary data.</text>
</comment>
<proteinExistence type="predicted"/>
<organism evidence="3 4">
    <name type="scientific">Mycolicibacter virginiensis</name>
    <dbReference type="NCBI Taxonomy" id="1795032"/>
    <lineage>
        <taxon>Bacteria</taxon>
        <taxon>Bacillati</taxon>
        <taxon>Actinomycetota</taxon>
        <taxon>Actinomycetes</taxon>
        <taxon>Mycobacteriales</taxon>
        <taxon>Mycobacteriaceae</taxon>
        <taxon>Mycolicibacter</taxon>
    </lineage>
</organism>
<dbReference type="EMBL" id="PUEV01000094">
    <property type="protein sequence ID" value="PQM50762.1"/>
    <property type="molecule type" value="Genomic_DNA"/>
</dbReference>
<evidence type="ECO:0000313" key="3">
    <source>
        <dbReference type="EMBL" id="PQM50762.1"/>
    </source>
</evidence>
<keyword evidence="4" id="KW-1185">Reference proteome</keyword>
<dbReference type="InterPro" id="IPR007969">
    <property type="entry name" value="DUF732"/>
</dbReference>
<sequence>MTIRLPRILAVSACTLVGLLGAAAPAGADTDDNGFLGALDKMGISYPDAADAVAGGHSVCEYLAGGHSPNQAAKAVKNANPSLTLTRASQFVSIARASYCEED</sequence>
<gene>
    <name evidence="3" type="ORF">C5U48_18415</name>
</gene>
<accession>A0A9X7IKE4</accession>
<feature type="signal peptide" evidence="1">
    <location>
        <begin position="1"/>
        <end position="28"/>
    </location>
</feature>
<dbReference type="RefSeq" id="WP_105295571.1">
    <property type="nucleotide sequence ID" value="NZ_PUEV01000094.1"/>
</dbReference>
<evidence type="ECO:0000313" key="4">
    <source>
        <dbReference type="Proteomes" id="UP000237911"/>
    </source>
</evidence>
<feature type="domain" description="DUF732" evidence="2">
    <location>
        <begin position="31"/>
        <end position="101"/>
    </location>
</feature>
<name>A0A9X7IKE4_9MYCO</name>
<evidence type="ECO:0000259" key="2">
    <source>
        <dbReference type="Pfam" id="PF05305"/>
    </source>
</evidence>
<feature type="chain" id="PRO_5040909545" evidence="1">
    <location>
        <begin position="29"/>
        <end position="103"/>
    </location>
</feature>
<dbReference type="Proteomes" id="UP000237911">
    <property type="component" value="Unassembled WGS sequence"/>
</dbReference>
<reference evidence="3 4" key="1">
    <citation type="submission" date="2018-02" db="EMBL/GenBank/DDBJ databases">
        <title>Draft genome sequence of Mycobacterium virginiense isolated from mud of a swine farm in Japan.</title>
        <authorList>
            <person name="Ohya K."/>
        </authorList>
    </citation>
    <scope>NUCLEOTIDE SEQUENCE [LARGE SCALE GENOMIC DNA]</scope>
    <source>
        <strain evidence="3 4">GF75</strain>
    </source>
</reference>
<dbReference type="Pfam" id="PF05305">
    <property type="entry name" value="DUF732"/>
    <property type="match status" value="1"/>
</dbReference>
<protein>
    <submittedName>
        <fullName evidence="3">DUF732 domain-containing protein</fullName>
    </submittedName>
</protein>
<evidence type="ECO:0000256" key="1">
    <source>
        <dbReference type="SAM" id="SignalP"/>
    </source>
</evidence>
<keyword evidence="1" id="KW-0732">Signal</keyword>
<dbReference type="AlphaFoldDB" id="A0A9X7IKE4"/>